<dbReference type="EMBL" id="CP011112">
    <property type="protein sequence ID" value="AKU16406.1"/>
    <property type="molecule type" value="Genomic_DNA"/>
</dbReference>
<dbReference type="Proteomes" id="UP000066480">
    <property type="component" value="Chromosome"/>
</dbReference>
<name>A0A0K1JI74_9MICO</name>
<feature type="compositionally biased region" description="Low complexity" evidence="1">
    <location>
        <begin position="27"/>
        <end position="37"/>
    </location>
</feature>
<feature type="region of interest" description="Disordered" evidence="1">
    <location>
        <begin position="1"/>
        <end position="37"/>
    </location>
</feature>
<keyword evidence="3" id="KW-1185">Reference proteome</keyword>
<feature type="region of interest" description="Disordered" evidence="1">
    <location>
        <begin position="185"/>
        <end position="237"/>
    </location>
</feature>
<organism evidence="2 3">
    <name type="scientific">Luteipulveratus mongoliensis</name>
    <dbReference type="NCBI Taxonomy" id="571913"/>
    <lineage>
        <taxon>Bacteria</taxon>
        <taxon>Bacillati</taxon>
        <taxon>Actinomycetota</taxon>
        <taxon>Actinomycetes</taxon>
        <taxon>Micrococcales</taxon>
        <taxon>Dermacoccaceae</taxon>
        <taxon>Luteipulveratus</taxon>
    </lineage>
</organism>
<evidence type="ECO:0000313" key="2">
    <source>
        <dbReference type="EMBL" id="AKU16406.1"/>
    </source>
</evidence>
<protein>
    <submittedName>
        <fullName evidence="2">Uncharacterized protein</fullName>
    </submittedName>
</protein>
<evidence type="ECO:0000313" key="3">
    <source>
        <dbReference type="Proteomes" id="UP000066480"/>
    </source>
</evidence>
<feature type="region of interest" description="Disordered" evidence="1">
    <location>
        <begin position="98"/>
        <end position="130"/>
    </location>
</feature>
<feature type="compositionally biased region" description="Low complexity" evidence="1">
    <location>
        <begin position="214"/>
        <end position="237"/>
    </location>
</feature>
<feature type="compositionally biased region" description="Polar residues" evidence="1">
    <location>
        <begin position="7"/>
        <end position="19"/>
    </location>
</feature>
<gene>
    <name evidence="2" type="ORF">VV02_11925</name>
</gene>
<accession>A0A0K1JI74</accession>
<dbReference type="AlphaFoldDB" id="A0A0K1JI74"/>
<evidence type="ECO:0000256" key="1">
    <source>
        <dbReference type="SAM" id="MobiDB-lite"/>
    </source>
</evidence>
<sequence length="302" mass="28574">MAGSGANRVSRTGSLSSARIESPTRRVGAVAPSATAGAGASGDVVVRAGSDMRRAATGWVIFRLVVASSGVYFVADDAGEESGLAANAVGPVAVGPVEVGDEDQLDDPAGSAGSGRRLAGGKVKAGGGGSTGAGLGAACSTAGGAAGRNTGAGGVDGAGENDGVGGTGGVCEKVGETGGVCEKVGVPWASDVGPAWTGGGDGGRAAGSGDDGSDGWSNRGESGSGARSSGATRSGPAGVTLVAASNQLYEDDPLGASPTGADLGNRCPKASVRLVGRGVGSACRSASTMGRATLRARLLVVA</sequence>
<reference evidence="2 3" key="1">
    <citation type="submission" date="2015-03" db="EMBL/GenBank/DDBJ databases">
        <title>Luteipulveratus halotolerans sp. nov., a novel actinobacterium (Dermacoccaceae) from Sarawak, Malaysia.</title>
        <authorList>
            <person name="Juboi H."/>
            <person name="Basik A."/>
            <person name="Shamsul S.S."/>
            <person name="Arnold P."/>
            <person name="Schmitt E.K."/>
            <person name="Sanglier J.-J."/>
            <person name="Yeo T."/>
        </authorList>
    </citation>
    <scope>NUCLEOTIDE SEQUENCE [LARGE SCALE GENOMIC DNA]</scope>
    <source>
        <strain evidence="2 3">MN07-A0370</strain>
    </source>
</reference>
<feature type="compositionally biased region" description="Low complexity" evidence="1">
    <location>
        <begin position="109"/>
        <end position="122"/>
    </location>
</feature>
<dbReference type="KEGG" id="lmoi:VV02_11925"/>
<feature type="compositionally biased region" description="Gly residues" evidence="1">
    <location>
        <begin position="196"/>
        <end position="210"/>
    </location>
</feature>
<proteinExistence type="predicted"/>